<feature type="domain" description="Putative DNA-binding" evidence="1">
    <location>
        <begin position="6"/>
        <end position="93"/>
    </location>
</feature>
<reference evidence="2 3" key="1">
    <citation type="submission" date="2016-07" db="EMBL/GenBank/DDBJ databases">
        <title>Genome sequencing of Vibrio scophthalmi strain VS-05, an isolated from Paralichthys olivaceus.</title>
        <authorList>
            <person name="Han H.-J."/>
        </authorList>
    </citation>
    <scope>NUCLEOTIDE SEQUENCE [LARGE SCALE GENOMIC DNA]</scope>
    <source>
        <strain evidence="2 3">VS-05</strain>
    </source>
</reference>
<evidence type="ECO:0000313" key="3">
    <source>
        <dbReference type="Proteomes" id="UP000092528"/>
    </source>
</evidence>
<organism evidence="2 3">
    <name type="scientific">Vibrio scophthalmi</name>
    <dbReference type="NCBI Taxonomy" id="45658"/>
    <lineage>
        <taxon>Bacteria</taxon>
        <taxon>Pseudomonadati</taxon>
        <taxon>Pseudomonadota</taxon>
        <taxon>Gammaproteobacteria</taxon>
        <taxon>Vibrionales</taxon>
        <taxon>Vibrionaceae</taxon>
        <taxon>Vibrio</taxon>
    </lineage>
</organism>
<proteinExistence type="predicted"/>
<dbReference type="AlphaFoldDB" id="A0A1C7FDY8"/>
<name>A0A1C7FDY8_9VIBR</name>
<dbReference type="RefSeq" id="WP_065545922.1">
    <property type="nucleotide sequence ID" value="NZ_CP016414.1"/>
</dbReference>
<accession>A0A1C7FDY8</accession>
<dbReference type="GeneID" id="96872066"/>
<sequence length="260" mass="28700">MNLAALQNEFAKALHYQSSGEACNISSDAFTADERMQIYRNNFIVGLSEILQITYPTVQALLGEECFLQLARQHVLDNPLNQGDVSEYGEHFDQTLLHFDAVMQAAPYCAEVARFEWTLDISQQRHANVESLSLRPLAQLSALSPEQHAHICFHLSPAALPFSSQYALFSLHHAVQKNEIEGLDINLAEQGVIVTTNTGLAKGLALTNPEFLLIQQLYKSIPLADIEPSLLSSLNTIIELGVIAGFSLTSPIDNSTEQNH</sequence>
<dbReference type="EMBL" id="CP016414">
    <property type="protein sequence ID" value="ANU37958.1"/>
    <property type="molecule type" value="Genomic_DNA"/>
</dbReference>
<dbReference type="InterPro" id="IPR018640">
    <property type="entry name" value="DUF2063"/>
</dbReference>
<dbReference type="InterPro" id="IPR044922">
    <property type="entry name" value="DUF2063_N_sf"/>
</dbReference>
<protein>
    <recommendedName>
        <fullName evidence="1">Putative DNA-binding domain-containing protein</fullName>
    </recommendedName>
</protein>
<evidence type="ECO:0000259" key="1">
    <source>
        <dbReference type="Pfam" id="PF09836"/>
    </source>
</evidence>
<gene>
    <name evidence="2" type="ORF">VSVS05_02904</name>
</gene>
<dbReference type="STRING" id="45658.VSVS12_00077"/>
<evidence type="ECO:0000313" key="2">
    <source>
        <dbReference type="EMBL" id="ANU37958.1"/>
    </source>
</evidence>
<dbReference type="Gene3D" id="1.10.150.690">
    <property type="entry name" value="DUF2063"/>
    <property type="match status" value="1"/>
</dbReference>
<dbReference type="PATRIC" id="fig|45658.7.peg.2846"/>
<keyword evidence="3" id="KW-1185">Reference proteome</keyword>
<dbReference type="Proteomes" id="UP000092528">
    <property type="component" value="Chromosome 1"/>
</dbReference>
<dbReference type="Pfam" id="PF09836">
    <property type="entry name" value="DUF2063"/>
    <property type="match status" value="1"/>
</dbReference>